<feature type="compositionally biased region" description="Basic and acidic residues" evidence="1">
    <location>
        <begin position="300"/>
        <end position="321"/>
    </location>
</feature>
<dbReference type="Proteomes" id="UP001356427">
    <property type="component" value="Unassembled WGS sequence"/>
</dbReference>
<dbReference type="InterPro" id="IPR006578">
    <property type="entry name" value="MADF-dom"/>
</dbReference>
<dbReference type="Pfam" id="PF10545">
    <property type="entry name" value="MADF_DNA_bdg"/>
    <property type="match status" value="1"/>
</dbReference>
<dbReference type="AlphaFoldDB" id="A0AAN8MIH9"/>
<dbReference type="EMBL" id="JAGTTL010000002">
    <property type="protein sequence ID" value="KAK6327683.1"/>
    <property type="molecule type" value="Genomic_DNA"/>
</dbReference>
<evidence type="ECO:0000259" key="2">
    <source>
        <dbReference type="Pfam" id="PF10545"/>
    </source>
</evidence>
<feature type="compositionally biased region" description="Low complexity" evidence="1">
    <location>
        <begin position="260"/>
        <end position="277"/>
    </location>
</feature>
<feature type="compositionally biased region" description="Low complexity" evidence="1">
    <location>
        <begin position="166"/>
        <end position="183"/>
    </location>
</feature>
<reference evidence="3 4" key="1">
    <citation type="submission" date="2021-04" db="EMBL/GenBank/DDBJ databases">
        <authorList>
            <person name="De Guttry C."/>
            <person name="Zahm M."/>
            <person name="Klopp C."/>
            <person name="Cabau C."/>
            <person name="Louis A."/>
            <person name="Berthelot C."/>
            <person name="Parey E."/>
            <person name="Roest Crollius H."/>
            <person name="Montfort J."/>
            <person name="Robinson-Rechavi M."/>
            <person name="Bucao C."/>
            <person name="Bouchez O."/>
            <person name="Gislard M."/>
            <person name="Lluch J."/>
            <person name="Milhes M."/>
            <person name="Lampietro C."/>
            <person name="Lopez Roques C."/>
            <person name="Donnadieu C."/>
            <person name="Braasch I."/>
            <person name="Desvignes T."/>
            <person name="Postlethwait J."/>
            <person name="Bobe J."/>
            <person name="Wedekind C."/>
            <person name="Guiguen Y."/>
        </authorList>
    </citation>
    <scope>NUCLEOTIDE SEQUENCE [LARGE SCALE GENOMIC DNA]</scope>
    <source>
        <strain evidence="3">Cs_M1</strain>
        <tissue evidence="3">Blood</tissue>
    </source>
</reference>
<name>A0AAN8MIH9_9TELE</name>
<feature type="domain" description="MADF" evidence="2">
    <location>
        <begin position="10"/>
        <end position="77"/>
    </location>
</feature>
<feature type="compositionally biased region" description="Polar residues" evidence="1">
    <location>
        <begin position="230"/>
        <end position="259"/>
    </location>
</feature>
<dbReference type="InterPro" id="IPR039353">
    <property type="entry name" value="TF_Adf1"/>
</dbReference>
<dbReference type="PANTHER" id="PTHR12243">
    <property type="entry name" value="MADF DOMAIN TRANSCRIPTION FACTOR"/>
    <property type="match status" value="1"/>
</dbReference>
<protein>
    <recommendedName>
        <fullName evidence="2">MADF domain-containing protein</fullName>
    </recommendedName>
</protein>
<evidence type="ECO:0000256" key="1">
    <source>
        <dbReference type="SAM" id="MobiDB-lite"/>
    </source>
</evidence>
<proteinExistence type="predicted"/>
<keyword evidence="4" id="KW-1185">Reference proteome</keyword>
<dbReference type="PANTHER" id="PTHR12243:SF67">
    <property type="entry name" value="COREPRESSOR OF PANGOLIN, ISOFORM A-RELATED"/>
    <property type="match status" value="1"/>
</dbReference>
<evidence type="ECO:0000313" key="3">
    <source>
        <dbReference type="EMBL" id="KAK6327683.1"/>
    </source>
</evidence>
<sequence length="362" mass="39396">MSLSEFEMKLAREVRKYLNLYNKKDTSINNNDWMKVARVVGKGKREMDFSFCRTTWKRLRGNYTREHNKKTKSGNSSVGLKDPEILQELDWLSPYIKHKTQPTHIPGVKVLLVRGQGETGGSGEASMGRFLGRFTPLSTPAADSTFTPPVTTHTRPSRTMSTLTQSGDGPSSSKPSSSSTSGPAQPRKRTQDRVDQAPSKNPKVLLVRGQGETGGSGEASMGRFLGRFTPLSTPAADSTFTPPVTTHTRPSRTMSTLTQSGDGPSSSKPSSSSTSGPAQPRKRTQDRVDQAASKNPKNADNTREHGGLVARGQEETGGSREASMDRFLCRFTPLSTPAADSTFTPPVTTSIRPLRLGMQSYQ</sequence>
<accession>A0AAN8MIH9</accession>
<comment type="caution">
    <text evidence="3">The sequence shown here is derived from an EMBL/GenBank/DDBJ whole genome shotgun (WGS) entry which is preliminary data.</text>
</comment>
<evidence type="ECO:0000313" key="4">
    <source>
        <dbReference type="Proteomes" id="UP001356427"/>
    </source>
</evidence>
<feature type="compositionally biased region" description="Polar residues" evidence="1">
    <location>
        <begin position="136"/>
        <end position="165"/>
    </location>
</feature>
<feature type="region of interest" description="Disordered" evidence="1">
    <location>
        <begin position="118"/>
        <end position="321"/>
    </location>
</feature>
<gene>
    <name evidence="3" type="ORF">J4Q44_G00033290</name>
</gene>
<organism evidence="3 4">
    <name type="scientific">Coregonus suidteri</name>
    <dbReference type="NCBI Taxonomy" id="861788"/>
    <lineage>
        <taxon>Eukaryota</taxon>
        <taxon>Metazoa</taxon>
        <taxon>Chordata</taxon>
        <taxon>Craniata</taxon>
        <taxon>Vertebrata</taxon>
        <taxon>Euteleostomi</taxon>
        <taxon>Actinopterygii</taxon>
        <taxon>Neopterygii</taxon>
        <taxon>Teleostei</taxon>
        <taxon>Protacanthopterygii</taxon>
        <taxon>Salmoniformes</taxon>
        <taxon>Salmonidae</taxon>
        <taxon>Coregoninae</taxon>
        <taxon>Coregonus</taxon>
    </lineage>
</organism>